<name>A0A7Z1DRD8_9GAMM</name>
<evidence type="ECO:0000256" key="3">
    <source>
        <dbReference type="ARBA" id="ARBA00022806"/>
    </source>
</evidence>
<evidence type="ECO:0000313" key="8">
    <source>
        <dbReference type="Proteomes" id="UP000216984"/>
    </source>
</evidence>
<dbReference type="GO" id="GO:0003677">
    <property type="term" value="F:DNA binding"/>
    <property type="evidence" value="ECO:0007669"/>
    <property type="project" value="InterPro"/>
</dbReference>
<dbReference type="AlphaFoldDB" id="A0A7Z1DRD8"/>
<evidence type="ECO:0000256" key="5">
    <source>
        <dbReference type="ARBA" id="ARBA00034923"/>
    </source>
</evidence>
<feature type="domain" description="UvrD-like helicase ATP-binding" evidence="6">
    <location>
        <begin position="109"/>
        <end position="169"/>
    </location>
</feature>
<dbReference type="GO" id="GO:0016787">
    <property type="term" value="F:hydrolase activity"/>
    <property type="evidence" value="ECO:0007669"/>
    <property type="project" value="UniProtKB-KW"/>
</dbReference>
<dbReference type="Gene3D" id="3.40.50.300">
    <property type="entry name" value="P-loop containing nucleotide triphosphate hydrolases"/>
    <property type="match status" value="1"/>
</dbReference>
<organism evidence="7 8">
    <name type="scientific">Marinobacter vinifirmus</name>
    <dbReference type="NCBI Taxonomy" id="355591"/>
    <lineage>
        <taxon>Bacteria</taxon>
        <taxon>Pseudomonadati</taxon>
        <taxon>Pseudomonadota</taxon>
        <taxon>Gammaproteobacteria</taxon>
        <taxon>Pseudomonadales</taxon>
        <taxon>Marinobacteraceae</taxon>
        <taxon>Marinobacter</taxon>
    </lineage>
</organism>
<proteinExistence type="predicted"/>
<dbReference type="InterPro" id="IPR000212">
    <property type="entry name" value="DNA_helicase_UvrD/REP"/>
</dbReference>
<dbReference type="Proteomes" id="UP000216984">
    <property type="component" value="Unassembled WGS sequence"/>
</dbReference>
<dbReference type="PANTHER" id="PTHR11070">
    <property type="entry name" value="UVRD / RECB / PCRA DNA HELICASE FAMILY MEMBER"/>
    <property type="match status" value="1"/>
</dbReference>
<dbReference type="InterPro" id="IPR014016">
    <property type="entry name" value="UvrD-like_ATP-bd"/>
</dbReference>
<gene>
    <name evidence="7" type="ORF">B9Q17_12895</name>
</gene>
<dbReference type="EMBL" id="NEFY01000040">
    <property type="protein sequence ID" value="OZC34536.1"/>
    <property type="molecule type" value="Genomic_DNA"/>
</dbReference>
<evidence type="ECO:0000256" key="4">
    <source>
        <dbReference type="ARBA" id="ARBA00022840"/>
    </source>
</evidence>
<dbReference type="GO" id="GO:0005524">
    <property type="term" value="F:ATP binding"/>
    <property type="evidence" value="ECO:0007669"/>
    <property type="project" value="UniProtKB-KW"/>
</dbReference>
<evidence type="ECO:0000256" key="1">
    <source>
        <dbReference type="ARBA" id="ARBA00022741"/>
    </source>
</evidence>
<evidence type="ECO:0000256" key="2">
    <source>
        <dbReference type="ARBA" id="ARBA00022801"/>
    </source>
</evidence>
<comment type="caution">
    <text evidence="7">The sequence shown here is derived from an EMBL/GenBank/DDBJ whole genome shotgun (WGS) entry which is preliminary data.</text>
</comment>
<keyword evidence="4" id="KW-0067">ATP-binding</keyword>
<evidence type="ECO:0000259" key="6">
    <source>
        <dbReference type="Pfam" id="PF00580"/>
    </source>
</evidence>
<protein>
    <recommendedName>
        <fullName evidence="5">DNA 3'-5' helicase II</fullName>
    </recommendedName>
</protein>
<dbReference type="SUPFAM" id="SSF52540">
    <property type="entry name" value="P-loop containing nucleoside triphosphate hydrolases"/>
    <property type="match status" value="2"/>
</dbReference>
<sequence>MPEIDLLAIDRGSVMAPAGCGKTELITEALKAHSGSKPILVLTHTNAGVAALRTRLNRAGVSSNRYRLVTIDGWALKLIKMFPSVSGHDPSITDVLNPRRDYPAIRQAASILLQRRHLWALLQASYDRVIVDEYQDCNTVQHAIVCALAQELRTCVLGDPMQAIFSFGGNVLVDWEQEVSRFFPASGELNTPWRWKNAGAEDLGHWLLFARGELLAGRAIDLRQAPSLGVEWHPLGSGNDAEVRRQAAKTTISKPGARVLVIGEATNVTGHHDCAKQTPGAVVVEAVSLNQLIGFAEDFNPGAENGLSVLAAFAQSTITGVSSVELAKRLATINSGRSRKSPSPAELEALNFQKTPSYDTAARYLEVCHTMNGTRVFRPALLFSGIESLRSAHQKGVTLKEAALQVRENYRAKGRKIPNRGVGSTLLLKGLEAEVVVILNGDQLTKQNLYVAITRGAMRVIVCSSSPILGI</sequence>
<keyword evidence="3 7" id="KW-0347">Helicase</keyword>
<keyword evidence="1" id="KW-0547">Nucleotide-binding</keyword>
<dbReference type="PANTHER" id="PTHR11070:SF2">
    <property type="entry name" value="ATP-DEPENDENT DNA HELICASE SRS2"/>
    <property type="match status" value="1"/>
</dbReference>
<dbReference type="RefSeq" id="WP_094626171.1">
    <property type="nucleotide sequence ID" value="NZ_NEFY01000040.1"/>
</dbReference>
<keyword evidence="8" id="KW-1185">Reference proteome</keyword>
<accession>A0A7Z1DRD8</accession>
<dbReference type="GO" id="GO:0043138">
    <property type="term" value="F:3'-5' DNA helicase activity"/>
    <property type="evidence" value="ECO:0007669"/>
    <property type="project" value="TreeGrafter"/>
</dbReference>
<dbReference type="GO" id="GO:0000725">
    <property type="term" value="P:recombinational repair"/>
    <property type="evidence" value="ECO:0007669"/>
    <property type="project" value="TreeGrafter"/>
</dbReference>
<evidence type="ECO:0000313" key="7">
    <source>
        <dbReference type="EMBL" id="OZC34536.1"/>
    </source>
</evidence>
<reference evidence="7 8" key="1">
    <citation type="submission" date="2017-06" db="EMBL/GenBank/DDBJ databases">
        <title>Draft genome sequence of the halophilic bacterium Marinobacter vinifirmus FB1.</title>
        <authorList>
            <person name="Stepanov V.G."/>
            <person name="Roberts D.J."/>
            <person name="Fox G.E."/>
        </authorList>
    </citation>
    <scope>NUCLEOTIDE SEQUENCE [LARGE SCALE GENOMIC DNA]</scope>
    <source>
        <strain evidence="7 8">FB1</strain>
    </source>
</reference>
<dbReference type="Pfam" id="PF00580">
    <property type="entry name" value="UvrD-helicase"/>
    <property type="match status" value="1"/>
</dbReference>
<keyword evidence="2" id="KW-0378">Hydrolase</keyword>
<dbReference type="InterPro" id="IPR027417">
    <property type="entry name" value="P-loop_NTPase"/>
</dbReference>